<proteinExistence type="predicted"/>
<organism evidence="3 4">
    <name type="scientific">Protea cynaroides</name>
    <dbReference type="NCBI Taxonomy" id="273540"/>
    <lineage>
        <taxon>Eukaryota</taxon>
        <taxon>Viridiplantae</taxon>
        <taxon>Streptophyta</taxon>
        <taxon>Embryophyta</taxon>
        <taxon>Tracheophyta</taxon>
        <taxon>Spermatophyta</taxon>
        <taxon>Magnoliopsida</taxon>
        <taxon>Proteales</taxon>
        <taxon>Proteaceae</taxon>
        <taxon>Protea</taxon>
    </lineage>
</organism>
<feature type="chain" id="PRO_5040143366" evidence="2">
    <location>
        <begin position="17"/>
        <end position="129"/>
    </location>
</feature>
<name>A0A9Q0KX84_9MAGN</name>
<accession>A0A9Q0KX84</accession>
<evidence type="ECO:0000313" key="3">
    <source>
        <dbReference type="EMBL" id="KAJ4978395.1"/>
    </source>
</evidence>
<evidence type="ECO:0000256" key="2">
    <source>
        <dbReference type="SAM" id="SignalP"/>
    </source>
</evidence>
<feature type="compositionally biased region" description="Acidic residues" evidence="1">
    <location>
        <begin position="86"/>
        <end position="95"/>
    </location>
</feature>
<feature type="region of interest" description="Disordered" evidence="1">
    <location>
        <begin position="72"/>
        <end position="95"/>
    </location>
</feature>
<dbReference type="OrthoDB" id="1083961at2759"/>
<sequence length="129" mass="13986">MTFGGIILFHLATANAQHGPEAEIFAVAGTVLATVPWLLQLFISAAILISYNMGLCDLTWLVRPSNEKASHRHSRSGVIAQGMADSSEDVEEDGIHDEREQGFHMASIEPQSAAEYYEGSLKLQGTTIV</sequence>
<evidence type="ECO:0000313" key="4">
    <source>
        <dbReference type="Proteomes" id="UP001141806"/>
    </source>
</evidence>
<keyword evidence="4" id="KW-1185">Reference proteome</keyword>
<comment type="caution">
    <text evidence="3">The sequence shown here is derived from an EMBL/GenBank/DDBJ whole genome shotgun (WGS) entry which is preliminary data.</text>
</comment>
<keyword evidence="2" id="KW-0732">Signal</keyword>
<feature type="signal peptide" evidence="2">
    <location>
        <begin position="1"/>
        <end position="16"/>
    </location>
</feature>
<dbReference type="AlphaFoldDB" id="A0A9Q0KX84"/>
<evidence type="ECO:0000256" key="1">
    <source>
        <dbReference type="SAM" id="MobiDB-lite"/>
    </source>
</evidence>
<gene>
    <name evidence="3" type="ORF">NE237_009175</name>
</gene>
<dbReference type="Proteomes" id="UP001141806">
    <property type="component" value="Unassembled WGS sequence"/>
</dbReference>
<dbReference type="EMBL" id="JAMYWD010000002">
    <property type="protein sequence ID" value="KAJ4978395.1"/>
    <property type="molecule type" value="Genomic_DNA"/>
</dbReference>
<reference evidence="3" key="1">
    <citation type="journal article" date="2023" name="Plant J.">
        <title>The genome of the king protea, Protea cynaroides.</title>
        <authorList>
            <person name="Chang J."/>
            <person name="Duong T.A."/>
            <person name="Schoeman C."/>
            <person name="Ma X."/>
            <person name="Roodt D."/>
            <person name="Barker N."/>
            <person name="Li Z."/>
            <person name="Van de Peer Y."/>
            <person name="Mizrachi E."/>
        </authorList>
    </citation>
    <scope>NUCLEOTIDE SEQUENCE</scope>
    <source>
        <tissue evidence="3">Young leaves</tissue>
    </source>
</reference>
<protein>
    <submittedName>
        <fullName evidence="3">Uncharacterized protein</fullName>
    </submittedName>
</protein>